<dbReference type="PANTHER" id="PTHR14379:SF22">
    <property type="entry name" value="ENDONUCLEASE OR GLYCOSYL HYDROLASE"/>
    <property type="match status" value="1"/>
</dbReference>
<evidence type="ECO:0000256" key="1">
    <source>
        <dbReference type="SAM" id="MobiDB-lite"/>
    </source>
</evidence>
<dbReference type="GO" id="GO:0010468">
    <property type="term" value="P:regulation of gene expression"/>
    <property type="evidence" value="ECO:0007669"/>
    <property type="project" value="InterPro"/>
</dbReference>
<dbReference type="EMBL" id="CABITT030000003">
    <property type="protein sequence ID" value="VVA98635.1"/>
    <property type="molecule type" value="Genomic_DNA"/>
</dbReference>
<name>A0A565BBU0_9BRAS</name>
<feature type="compositionally biased region" description="Basic residues" evidence="1">
    <location>
        <begin position="168"/>
        <end position="177"/>
    </location>
</feature>
<evidence type="ECO:0000313" key="3">
    <source>
        <dbReference type="Proteomes" id="UP000489600"/>
    </source>
</evidence>
<proteinExistence type="predicted"/>
<feature type="region of interest" description="Disordered" evidence="1">
    <location>
        <begin position="153"/>
        <end position="177"/>
    </location>
</feature>
<dbReference type="InterPro" id="IPR024768">
    <property type="entry name" value="Marf1"/>
</dbReference>
<evidence type="ECO:0008006" key="4">
    <source>
        <dbReference type="Google" id="ProtNLM"/>
    </source>
</evidence>
<dbReference type="Proteomes" id="UP000489600">
    <property type="component" value="Unassembled WGS sequence"/>
</dbReference>
<gene>
    <name evidence="2" type="ORF">ANE_LOCUS9080</name>
</gene>
<accession>A0A565BBU0</accession>
<sequence length="177" mass="20565">MSSSTFGGATNFVFWDAGDCKIPEGSTYAGMVKIFVYRTLAQVWTEDPPNLEKEIKVTIIPNEDQHWKHMKMMTDILMAWVDEEYIPANILFISGDMDMEISHLLYRLKMRGSNILLGQLEDKPRMFLPDTHTLWRWESLSIGGEPIAESFRPIRHPQPAEPIEQTGRRKRLRLGWQ</sequence>
<evidence type="ECO:0000313" key="2">
    <source>
        <dbReference type="EMBL" id="VVA98635.1"/>
    </source>
</evidence>
<reference evidence="2" key="1">
    <citation type="submission" date="2019-07" db="EMBL/GenBank/DDBJ databases">
        <authorList>
            <person name="Dittberner H."/>
        </authorList>
    </citation>
    <scope>NUCLEOTIDE SEQUENCE [LARGE SCALE GENOMIC DNA]</scope>
</reference>
<comment type="caution">
    <text evidence="2">The sequence shown here is derived from an EMBL/GenBank/DDBJ whole genome shotgun (WGS) entry which is preliminary data.</text>
</comment>
<dbReference type="OrthoDB" id="1064666at2759"/>
<dbReference type="AlphaFoldDB" id="A0A565BBU0"/>
<organism evidence="2 3">
    <name type="scientific">Arabis nemorensis</name>
    <dbReference type="NCBI Taxonomy" id="586526"/>
    <lineage>
        <taxon>Eukaryota</taxon>
        <taxon>Viridiplantae</taxon>
        <taxon>Streptophyta</taxon>
        <taxon>Embryophyta</taxon>
        <taxon>Tracheophyta</taxon>
        <taxon>Spermatophyta</taxon>
        <taxon>Magnoliopsida</taxon>
        <taxon>eudicotyledons</taxon>
        <taxon>Gunneridae</taxon>
        <taxon>Pentapetalae</taxon>
        <taxon>rosids</taxon>
        <taxon>malvids</taxon>
        <taxon>Brassicales</taxon>
        <taxon>Brassicaceae</taxon>
        <taxon>Arabideae</taxon>
        <taxon>Arabis</taxon>
    </lineage>
</organism>
<dbReference type="PANTHER" id="PTHR14379">
    <property type="entry name" value="LIMKAIN B LKAP"/>
    <property type="match status" value="1"/>
</dbReference>
<dbReference type="GO" id="GO:0005777">
    <property type="term" value="C:peroxisome"/>
    <property type="evidence" value="ECO:0007669"/>
    <property type="project" value="InterPro"/>
</dbReference>
<protein>
    <recommendedName>
        <fullName evidence="4">NYN domain-containing protein</fullName>
    </recommendedName>
</protein>
<keyword evidence="3" id="KW-1185">Reference proteome</keyword>